<feature type="region of interest" description="Disordered" evidence="2">
    <location>
        <begin position="474"/>
        <end position="508"/>
    </location>
</feature>
<accession>A0ABM0ZWL8</accession>
<dbReference type="InterPro" id="IPR000571">
    <property type="entry name" value="Znf_CCCH"/>
</dbReference>
<dbReference type="Pfam" id="PF00567">
    <property type="entry name" value="TUDOR"/>
    <property type="match status" value="3"/>
</dbReference>
<dbReference type="PROSITE" id="PS50103">
    <property type="entry name" value="ZF_C3H1"/>
    <property type="match status" value="1"/>
</dbReference>
<proteinExistence type="predicted"/>
<dbReference type="PANTHER" id="PTHR22948:SF29">
    <property type="entry name" value="FI02030P-RELATED"/>
    <property type="match status" value="1"/>
</dbReference>
<dbReference type="PROSITE" id="PS50304">
    <property type="entry name" value="TUDOR"/>
    <property type="match status" value="3"/>
</dbReference>
<evidence type="ECO:0000256" key="2">
    <source>
        <dbReference type="SAM" id="MobiDB-lite"/>
    </source>
</evidence>
<dbReference type="InterPro" id="IPR002999">
    <property type="entry name" value="Tudor"/>
</dbReference>
<reference evidence="6" key="1">
    <citation type="submission" date="2025-08" db="UniProtKB">
        <authorList>
            <consortium name="RefSeq"/>
        </authorList>
    </citation>
    <scope>IDENTIFICATION</scope>
</reference>
<keyword evidence="1" id="KW-0862">Zinc</keyword>
<evidence type="ECO:0000259" key="4">
    <source>
        <dbReference type="PROSITE" id="PS50304"/>
    </source>
</evidence>
<name>A0ABM0ZWL8_APLCA</name>
<dbReference type="InterPro" id="IPR050621">
    <property type="entry name" value="Tudor_domain_containing"/>
</dbReference>
<feature type="domain" description="Tudor" evidence="4">
    <location>
        <begin position="1492"/>
        <end position="1550"/>
    </location>
</feature>
<sequence length="1660" mass="182476">MEGGKKRRSRQLLKTVQMKISVLEKQKEDIVDIINDFTDEVISKARSFTQDGDDVLQSPDSYHDLVRRLDVTSEILSKIAISLDDIIDEEVGDKDRDVGLLESIPTSKSETPKQPEAEMCMTKDLSKKVNVSTTVPKQHDGSIFIDHDSALHTVPTSDRTLPLATDIVGKASSDVVNPRAANINASETEENTDGNHCPPFLSSNFQTSVVTRHVLEPALPSVHSPAPLDSDCGLDLHETLPCSSQSAMLNLMTTPHTAENYDCHIANQTAQNLTGCPVSFGSSLYHQRPVVVPSPPFPPNFNPAQMWGARGHSIGPHPLPARSSAKDTMWMSSGSNPIMAMQHLSADMYPTFMPAHASTASDSAMMPSPFMGTPLQYNSIRRPIIAAFPDRGDHFRETDFTSHEAIGMAQKAVEVTGLEPFQESCTVPFPGQVDSPSVNSAVSVSVTTSSRVFPSLAPASSSFLPVTTSFGSSLISSASESSPQSPSTSVNIEEQHHSQLHTSSQVPDEHLSNEVIGTDGIFSQGQALPSSSLSSLRPQRKGAPLRQQRSEKLFTSTSSQGSAPPYLMTMSVSPVATDGKSKNPEGSQEKVDMLGCLPSSQQTKKLQPLKTARLPFAHHPKGASQAFQGPMVKDLDKLFSKVKDSIAQSGKQSKTANSISGGVSSNDKPTTKASPESSAKQKSPRKGPTISPAKWVKDEILAATVTRVEDPWAFYVKSHGEEKDINKKIRVAENEGLEKKNSPEVGDFCLARFSDGLLHRAQILALKDGGSLLKVIFVDYGNTSTVDVQQVFELPRVLTKPACLAACCALNGVRPENPENLWTQEAILAFEELCSNTEVVLRVLRPADNENSQDKLPYIVDIVVKMPVTKKSRSKTQCKAKNISSILVDKNYAVALSFDDLVEILTKVNAGGNELSPLQQQDLAQLASSTDIFLATKRPKSPASSVHSGSHSKFPTPACFLQSSSKNLKQASKKSQSSSSSSSSMSSISTPHSRLEERDMPEQPEIQPEKAVGRTENSAPKKTSLDHLVDEKLRCLKKSLTRTLESPEGDSDSDLDSESELTFESSGTLKSISVDNGLEVEFQVMMSKVISPSSFFVHLVTEESGHQFDQLTQGLNKIFEAYSSKALLNLSMQFVLKKNKLCCAIFSGDIGYYRGLVLDVRKRRADSSLLWAHNVETEEILVFFIDYGDSEWVARSRVYRLPTQFKQIPPMVLWCSLVYVSPPQTSSRGNHAVVNGGDAQQDVIPVPKWCAKTVRMFKAKVSGDKTLCAVVSQEELLRVNDSQSFQLQPLPVYLLNKNGKEEICLNHELIQLGLAEVKTDAKEPVENTELQDWDPMADDFSSIRNSYKVDITDPGVALVGVGAGQVGRDGRRVCVFYNRARGCYRGQRCPNLHIRVDEDGLSYDKVPVKMFRDDQSDLLPEPDSLVVATVSTVISPGQFYVTLPWQRLTLTQVKCDLEALRRQLKEETLQGLMENMQEFYRISDRYDGDLTLLARGQAMAARVHGLWHRVKVIDADVENGTVQVLCVDFGNIEMVPEVELRELDLRFIHLTLQAVECSLDGLEPVDSTGRWPKSVCEEFAQSCVDKILVAHVKHRFLSDRLSVELYDSSGEEAQESLNKQLMNKQMAQEGQKKSQLHPETNGGEGCELEEEEDVLPYQPV</sequence>
<feature type="compositionally biased region" description="Basic and acidic residues" evidence="2">
    <location>
        <begin position="993"/>
        <end position="1013"/>
    </location>
</feature>
<dbReference type="GeneID" id="101856642"/>
<feature type="domain" description="Tudor" evidence="4">
    <location>
        <begin position="742"/>
        <end position="801"/>
    </location>
</feature>
<evidence type="ECO:0000313" key="6">
    <source>
        <dbReference type="RefSeq" id="XP_012936023.1"/>
    </source>
</evidence>
<feature type="compositionally biased region" description="Polar residues" evidence="2">
    <location>
        <begin position="553"/>
        <end position="562"/>
    </location>
</feature>
<dbReference type="Gene3D" id="2.30.30.140">
    <property type="match status" value="3"/>
</dbReference>
<feature type="compositionally biased region" description="Polar residues" evidence="2">
    <location>
        <begin position="647"/>
        <end position="681"/>
    </location>
</feature>
<feature type="region of interest" description="Disordered" evidence="2">
    <location>
        <begin position="647"/>
        <end position="691"/>
    </location>
</feature>
<feature type="compositionally biased region" description="Low complexity" evidence="2">
    <location>
        <begin position="941"/>
        <end position="953"/>
    </location>
</feature>
<dbReference type="SUPFAM" id="SSF63748">
    <property type="entry name" value="Tudor/PWWP/MBT"/>
    <property type="match status" value="3"/>
</dbReference>
<keyword evidence="1" id="KW-0479">Metal-binding</keyword>
<keyword evidence="5" id="KW-1185">Reference proteome</keyword>
<feature type="region of interest" description="Disordered" evidence="2">
    <location>
        <begin position="938"/>
        <end position="1026"/>
    </location>
</feature>
<feature type="compositionally biased region" description="Polar residues" evidence="2">
    <location>
        <begin position="1618"/>
        <end position="1628"/>
    </location>
</feature>
<feature type="compositionally biased region" description="Low complexity" evidence="2">
    <location>
        <begin position="962"/>
        <end position="989"/>
    </location>
</feature>
<dbReference type="Proteomes" id="UP000694888">
    <property type="component" value="Unplaced"/>
</dbReference>
<feature type="region of interest" description="Disordered" evidence="2">
    <location>
        <begin position="522"/>
        <end position="567"/>
    </location>
</feature>
<feature type="compositionally biased region" description="Low complexity" evidence="2">
    <location>
        <begin position="474"/>
        <end position="489"/>
    </location>
</feature>
<feature type="region of interest" description="Disordered" evidence="2">
    <location>
        <begin position="1618"/>
        <end position="1660"/>
    </location>
</feature>
<evidence type="ECO:0000259" key="3">
    <source>
        <dbReference type="PROSITE" id="PS50103"/>
    </source>
</evidence>
<dbReference type="SMART" id="SM00333">
    <property type="entry name" value="TUDOR"/>
    <property type="match status" value="3"/>
</dbReference>
<feature type="domain" description="C3H1-type" evidence="3">
    <location>
        <begin position="1368"/>
        <end position="1396"/>
    </location>
</feature>
<protein>
    <submittedName>
        <fullName evidence="6">Uncharacterized protein LOC101856642</fullName>
    </submittedName>
</protein>
<feature type="zinc finger region" description="C3H1-type" evidence="1">
    <location>
        <begin position="1368"/>
        <end position="1396"/>
    </location>
</feature>
<evidence type="ECO:0000256" key="1">
    <source>
        <dbReference type="PROSITE-ProRule" id="PRU00723"/>
    </source>
</evidence>
<dbReference type="PANTHER" id="PTHR22948">
    <property type="entry name" value="TUDOR DOMAIN CONTAINING PROTEIN"/>
    <property type="match status" value="1"/>
</dbReference>
<dbReference type="InterPro" id="IPR035437">
    <property type="entry name" value="SNase_OB-fold_sf"/>
</dbReference>
<organism evidence="5 6">
    <name type="scientific">Aplysia californica</name>
    <name type="common">California sea hare</name>
    <dbReference type="NCBI Taxonomy" id="6500"/>
    <lineage>
        <taxon>Eukaryota</taxon>
        <taxon>Metazoa</taxon>
        <taxon>Spiralia</taxon>
        <taxon>Lophotrochozoa</taxon>
        <taxon>Mollusca</taxon>
        <taxon>Gastropoda</taxon>
        <taxon>Heterobranchia</taxon>
        <taxon>Euthyneura</taxon>
        <taxon>Tectipleura</taxon>
        <taxon>Aplysiida</taxon>
        <taxon>Aplysioidea</taxon>
        <taxon>Aplysiidae</taxon>
        <taxon>Aplysia</taxon>
    </lineage>
</organism>
<feature type="domain" description="Tudor" evidence="4">
    <location>
        <begin position="1135"/>
        <end position="1208"/>
    </location>
</feature>
<dbReference type="RefSeq" id="XP_012936023.1">
    <property type="nucleotide sequence ID" value="XM_013080569.1"/>
</dbReference>
<dbReference type="Gene3D" id="2.40.50.90">
    <property type="match status" value="3"/>
</dbReference>
<evidence type="ECO:0000313" key="5">
    <source>
        <dbReference type="Proteomes" id="UP000694888"/>
    </source>
</evidence>
<keyword evidence="1" id="KW-0863">Zinc-finger</keyword>
<gene>
    <name evidence="6" type="primary">LOC101856642</name>
</gene>